<accession>E2ZF91</accession>
<evidence type="ECO:0000313" key="2">
    <source>
        <dbReference type="Proteomes" id="UP000006028"/>
    </source>
</evidence>
<evidence type="ECO:0000313" key="1">
    <source>
        <dbReference type="EMBL" id="EFQ08211.1"/>
    </source>
</evidence>
<dbReference type="HOGENOM" id="CLU_3135860_0_0_9"/>
<reference evidence="1 2" key="1">
    <citation type="submission" date="2010-08" db="EMBL/GenBank/DDBJ databases">
        <authorList>
            <person name="Weinstock G."/>
            <person name="Sodergren E."/>
            <person name="Clifton S."/>
            <person name="Fulton L."/>
            <person name="Fulton B."/>
            <person name="Courtney L."/>
            <person name="Fronick C."/>
            <person name="Harrison M."/>
            <person name="Strong C."/>
            <person name="Farmer C."/>
            <person name="Delahaunty K."/>
            <person name="Markovic C."/>
            <person name="Hall O."/>
            <person name="Minx P."/>
            <person name="Tomlinson C."/>
            <person name="Mitreva M."/>
            <person name="Hou S."/>
            <person name="Chen J."/>
            <person name="Wollam A."/>
            <person name="Pepin K.H."/>
            <person name="Johnson M."/>
            <person name="Bhonagiri V."/>
            <person name="Zhang X."/>
            <person name="Suruliraj S."/>
            <person name="Warren W."/>
            <person name="Chinwalla A."/>
            <person name="Mardis E.R."/>
            <person name="Wilson R.K."/>
        </authorList>
    </citation>
    <scope>NUCLEOTIDE SEQUENCE [LARGE SCALE GENOMIC DNA]</scope>
    <source>
        <strain evidence="1 2">KLE1255</strain>
    </source>
</reference>
<dbReference type="AlphaFoldDB" id="E2ZF91"/>
<dbReference type="STRING" id="748224.HMPREF9436_00324"/>
<organism evidence="1 2">
    <name type="scientific">Faecalibacterium cf. prausnitzii KLE1255</name>
    <dbReference type="NCBI Taxonomy" id="748224"/>
    <lineage>
        <taxon>Bacteria</taxon>
        <taxon>Bacillati</taxon>
        <taxon>Bacillota</taxon>
        <taxon>Clostridia</taxon>
        <taxon>Eubacteriales</taxon>
        <taxon>Oscillospiraceae</taxon>
        <taxon>Faecalibacterium</taxon>
    </lineage>
</organism>
<name>E2ZF91_9FIRM</name>
<gene>
    <name evidence="1" type="ORF">HMPREF9436_00324</name>
</gene>
<protein>
    <submittedName>
        <fullName evidence="1">Uncharacterized protein</fullName>
    </submittedName>
</protein>
<proteinExistence type="predicted"/>
<sequence>MQNFHKSCGGFVSLLPVYRRKSDQNRWKWAGGSVTIKISEPSREHKAPP</sequence>
<dbReference type="Proteomes" id="UP000006028">
    <property type="component" value="Unassembled WGS sequence"/>
</dbReference>
<dbReference type="EMBL" id="AECU01000025">
    <property type="protein sequence ID" value="EFQ08211.1"/>
    <property type="molecule type" value="Genomic_DNA"/>
</dbReference>
<comment type="caution">
    <text evidence="1">The sequence shown here is derived from an EMBL/GenBank/DDBJ whole genome shotgun (WGS) entry which is preliminary data.</text>
</comment>
<dbReference type="BioCyc" id="FCF748224-HMP:GTSS-1647-MONOMER"/>